<dbReference type="RefSeq" id="WP_115585310.1">
    <property type="nucleotide sequence ID" value="NZ_CP025544.1"/>
</dbReference>
<name>A0A345ZAH8_9BACT</name>
<accession>A0A345ZAH8</accession>
<dbReference type="EMBL" id="CP025544">
    <property type="protein sequence ID" value="AXK60295.1"/>
    <property type="molecule type" value="Genomic_DNA"/>
</dbReference>
<gene>
    <name evidence="1" type="ORF">C0J27_00825</name>
</gene>
<dbReference type="AlphaFoldDB" id="A0A345ZAH8"/>
<organism evidence="1 2">
    <name type="scientific">Candidatus Chromulinivorax destructor</name>
    <dbReference type="NCBI Taxonomy" id="2066483"/>
    <lineage>
        <taxon>Bacteria</taxon>
        <taxon>Candidatus Babelota</taxon>
        <taxon>Candidatus Babeliae</taxon>
        <taxon>Candidatus Babeliales</taxon>
        <taxon>Candidatus Chromulinivoraceae</taxon>
        <taxon>Candidatus Chromulinivorax</taxon>
    </lineage>
</organism>
<proteinExistence type="predicted"/>
<evidence type="ECO:0000313" key="1">
    <source>
        <dbReference type="EMBL" id="AXK60295.1"/>
    </source>
</evidence>
<sequence>MIQKFLHNAQTNTTRVQYMLAGLALLATYGLSASETTISNNLFLHRAFSANIEREMMMEGHITKTDFDGFYSFFAATGAYQRSWNQNGATGIGALPFWSGTNAMTVGTNLNGTSLDAYQFGLGNVTSNGQIELNPIVYQGGADFLFYAGGSTNDPGFFIKLKAPLGMIGINPQLTEVTTATAAPYVAGAIQPSTTTGYQPSTTMTQAFAGASNTTDSGDFKVMEYGLIDGLQSSGAKFGDFEMTLGYNLICDEEHLFGFGLRASGPSGNKPLGIYALEPIFGRGSSWGIGGYLVGGIKVWENHENKYFAINVMGTILHLVNSNTVRSYDLELNGPGSKYLLVADYNANIYQGTIQNLINLSTLDSTSSFGAEGNAAIEFQYVSNGWEVDLGYAFWGRTQEHLTITQEFDQNRYAILGRQSVGAFNGSGAATPSTLSQPSARINSSLPAVAENGNDGATALILPATVPANRIAGNSAFNIAAAEQQAASTSKVFTKAAYSWLDMSMSPYVGLLGEFEISTSQNNALSQWSIAVVGGLYF</sequence>
<keyword evidence="2" id="KW-1185">Reference proteome</keyword>
<dbReference type="Proteomes" id="UP000254834">
    <property type="component" value="Chromosome"/>
</dbReference>
<dbReference type="OrthoDB" id="9900979at2"/>
<dbReference type="KEGG" id="cdes:C0J27_00825"/>
<reference evidence="1 2" key="1">
    <citation type="submission" date="2017-12" db="EMBL/GenBank/DDBJ databases">
        <title>Chromulinavorax destructans is a abundant pathogen of dominant heterotrophic picoflagllates.</title>
        <authorList>
            <person name="Deeg C.M."/>
            <person name="Zimmer M."/>
            <person name="Suttle C.A."/>
        </authorList>
    </citation>
    <scope>NUCLEOTIDE SEQUENCE [LARGE SCALE GENOMIC DNA]</scope>
    <source>
        <strain evidence="1 2">SeV1</strain>
    </source>
</reference>
<protein>
    <submittedName>
        <fullName evidence="1">Uncharacterized protein</fullName>
    </submittedName>
</protein>
<evidence type="ECO:0000313" key="2">
    <source>
        <dbReference type="Proteomes" id="UP000254834"/>
    </source>
</evidence>